<evidence type="ECO:0000256" key="5">
    <source>
        <dbReference type="ARBA" id="ARBA00022692"/>
    </source>
</evidence>
<dbReference type="Gene3D" id="1.20.1730.10">
    <property type="entry name" value="Sodium/glucose cotransporter"/>
    <property type="match status" value="1"/>
</dbReference>
<feature type="transmembrane region" description="Helical" evidence="12">
    <location>
        <begin position="180"/>
        <end position="198"/>
    </location>
</feature>
<evidence type="ECO:0000256" key="6">
    <source>
        <dbReference type="ARBA" id="ARBA00022989"/>
    </source>
</evidence>
<comment type="similarity">
    <text evidence="2 11">Belongs to the sodium:solute symporter (SSF) (TC 2.A.21) family.</text>
</comment>
<keyword evidence="3" id="KW-0813">Transport</keyword>
<feature type="transmembrane region" description="Helical" evidence="12">
    <location>
        <begin position="119"/>
        <end position="139"/>
    </location>
</feature>
<dbReference type="GO" id="GO:0006814">
    <property type="term" value="P:sodium ion transport"/>
    <property type="evidence" value="ECO:0007669"/>
    <property type="project" value="UniProtKB-KW"/>
</dbReference>
<evidence type="ECO:0000256" key="9">
    <source>
        <dbReference type="ARBA" id="ARBA00023136"/>
    </source>
</evidence>
<dbReference type="InterPro" id="IPR001734">
    <property type="entry name" value="Na/solute_symporter"/>
</dbReference>
<dbReference type="PROSITE" id="PS50283">
    <property type="entry name" value="NA_SOLUT_SYMP_3"/>
    <property type="match status" value="1"/>
</dbReference>
<evidence type="ECO:0000256" key="3">
    <source>
        <dbReference type="ARBA" id="ARBA00022448"/>
    </source>
</evidence>
<keyword evidence="10" id="KW-0739">Sodium transport</keyword>
<evidence type="ECO:0000256" key="12">
    <source>
        <dbReference type="SAM" id="Phobius"/>
    </source>
</evidence>
<evidence type="ECO:0000313" key="13">
    <source>
        <dbReference type="EMBL" id="KAJ3643898.1"/>
    </source>
</evidence>
<sequence length="364" mass="40305">MFYWYDYFLVFFVLITSVLIGIYFGCFGTKQSTFKEYLCGGKQMKIVPIALSVTVSHFSGITLIAVPADVYKYGAFYGLTCLSAVLLVIASMYVYYPVLFKRDYSSIYEYLEVRFNRKIRLFSSFLYILYENLLLPVIVYTPALALSVGINVQLIVLLICGTCVFYTAVGGLRTVIWTDIFQFIVVMVAFLTVFGEGINSAGGISSVWNKSVSGKRLDIFDFDPDPTKKDSFWICTVGLAYLGEILPLAVAITGLIDGPSLGLYTLGIYFPQVDSTSAFYGTIGGFELDFSGNGLDDEVVVDQTSPLVLGRNGLLGRHVRHGGVLSGRLGVDRITVAGETSPDRELQTSLTLRRPLWVFCCARK</sequence>
<keyword evidence="6 12" id="KW-1133">Transmembrane helix</keyword>
<dbReference type="EMBL" id="JALNTZ010000008">
    <property type="protein sequence ID" value="KAJ3643898.1"/>
    <property type="molecule type" value="Genomic_DNA"/>
</dbReference>
<keyword evidence="4" id="KW-1003">Cell membrane</keyword>
<dbReference type="Pfam" id="PF00474">
    <property type="entry name" value="SSF"/>
    <property type="match status" value="1"/>
</dbReference>
<evidence type="ECO:0000256" key="7">
    <source>
        <dbReference type="ARBA" id="ARBA00023053"/>
    </source>
</evidence>
<gene>
    <name evidence="13" type="ORF">Zmor_026580</name>
</gene>
<evidence type="ECO:0000256" key="4">
    <source>
        <dbReference type="ARBA" id="ARBA00022475"/>
    </source>
</evidence>
<dbReference type="PANTHER" id="PTHR42985">
    <property type="entry name" value="SODIUM-COUPLED MONOCARBOXYLATE TRANSPORTER"/>
    <property type="match status" value="1"/>
</dbReference>
<keyword evidence="14" id="KW-1185">Reference proteome</keyword>
<dbReference type="PANTHER" id="PTHR42985:SF21">
    <property type="entry name" value="SODIUM-DEPENDENT MULTIVITAMIN TRANSPORTER-LIKE PROTEIN"/>
    <property type="match status" value="1"/>
</dbReference>
<organism evidence="13 14">
    <name type="scientific">Zophobas morio</name>
    <dbReference type="NCBI Taxonomy" id="2755281"/>
    <lineage>
        <taxon>Eukaryota</taxon>
        <taxon>Metazoa</taxon>
        <taxon>Ecdysozoa</taxon>
        <taxon>Arthropoda</taxon>
        <taxon>Hexapoda</taxon>
        <taxon>Insecta</taxon>
        <taxon>Pterygota</taxon>
        <taxon>Neoptera</taxon>
        <taxon>Endopterygota</taxon>
        <taxon>Coleoptera</taxon>
        <taxon>Polyphaga</taxon>
        <taxon>Cucujiformia</taxon>
        <taxon>Tenebrionidae</taxon>
        <taxon>Zophobas</taxon>
    </lineage>
</organism>
<feature type="transmembrane region" description="Helical" evidence="12">
    <location>
        <begin position="74"/>
        <end position="98"/>
    </location>
</feature>
<dbReference type="InterPro" id="IPR038377">
    <property type="entry name" value="Na/Glc_symporter_sf"/>
</dbReference>
<evidence type="ECO:0000256" key="10">
    <source>
        <dbReference type="ARBA" id="ARBA00023201"/>
    </source>
</evidence>
<feature type="transmembrane region" description="Helical" evidence="12">
    <location>
        <begin position="46"/>
        <end position="68"/>
    </location>
</feature>
<evidence type="ECO:0000256" key="8">
    <source>
        <dbReference type="ARBA" id="ARBA00023065"/>
    </source>
</evidence>
<name>A0AA38M5G3_9CUCU</name>
<proteinExistence type="inferred from homology"/>
<keyword evidence="8" id="KW-0406">Ion transport</keyword>
<evidence type="ECO:0000256" key="11">
    <source>
        <dbReference type="RuleBase" id="RU362091"/>
    </source>
</evidence>
<keyword evidence="7" id="KW-0915">Sodium</keyword>
<feature type="transmembrane region" description="Helical" evidence="12">
    <location>
        <begin position="6"/>
        <end position="26"/>
    </location>
</feature>
<keyword evidence="5 12" id="KW-0812">Transmembrane</keyword>
<dbReference type="AlphaFoldDB" id="A0AA38M5G3"/>
<accession>A0AA38M5G3</accession>
<evidence type="ECO:0000313" key="14">
    <source>
        <dbReference type="Proteomes" id="UP001168821"/>
    </source>
</evidence>
<feature type="transmembrane region" description="Helical" evidence="12">
    <location>
        <begin position="145"/>
        <end position="168"/>
    </location>
</feature>
<comment type="subcellular location">
    <subcellularLocation>
        <location evidence="1">Cell membrane</location>
        <topology evidence="1">Multi-pass membrane protein</topology>
    </subcellularLocation>
</comment>
<protein>
    <recommendedName>
        <fullName evidence="15">Sodium-coupled monocarboxylate transporter 1</fullName>
    </recommendedName>
</protein>
<evidence type="ECO:0000256" key="2">
    <source>
        <dbReference type="ARBA" id="ARBA00006434"/>
    </source>
</evidence>
<dbReference type="GO" id="GO:0005886">
    <property type="term" value="C:plasma membrane"/>
    <property type="evidence" value="ECO:0007669"/>
    <property type="project" value="UniProtKB-SubCell"/>
</dbReference>
<comment type="caution">
    <text evidence="13">The sequence shown here is derived from an EMBL/GenBank/DDBJ whole genome shotgun (WGS) entry which is preliminary data.</text>
</comment>
<dbReference type="GO" id="GO:0015293">
    <property type="term" value="F:symporter activity"/>
    <property type="evidence" value="ECO:0007669"/>
    <property type="project" value="TreeGrafter"/>
</dbReference>
<reference evidence="13" key="1">
    <citation type="journal article" date="2023" name="G3 (Bethesda)">
        <title>Whole genome assemblies of Zophobas morio and Tenebrio molitor.</title>
        <authorList>
            <person name="Kaur S."/>
            <person name="Stinson S.A."/>
            <person name="diCenzo G.C."/>
        </authorList>
    </citation>
    <scope>NUCLEOTIDE SEQUENCE</scope>
    <source>
        <strain evidence="13">QUZm001</strain>
    </source>
</reference>
<dbReference type="Proteomes" id="UP001168821">
    <property type="component" value="Unassembled WGS sequence"/>
</dbReference>
<evidence type="ECO:0008006" key="15">
    <source>
        <dbReference type="Google" id="ProtNLM"/>
    </source>
</evidence>
<keyword evidence="9 12" id="KW-0472">Membrane</keyword>
<dbReference type="InterPro" id="IPR051163">
    <property type="entry name" value="Sodium:Solute_Symporter_SSF"/>
</dbReference>
<evidence type="ECO:0000256" key="1">
    <source>
        <dbReference type="ARBA" id="ARBA00004651"/>
    </source>
</evidence>